<proteinExistence type="predicted"/>
<evidence type="ECO:0000313" key="1">
    <source>
        <dbReference type="EMBL" id="KAF6815017.1"/>
    </source>
</evidence>
<dbReference type="Proteomes" id="UP000639643">
    <property type="component" value="Unassembled WGS sequence"/>
</dbReference>
<reference evidence="1" key="1">
    <citation type="journal article" date="2020" name="Phytopathology">
        <title>Genome Sequence Resources of Colletotrichum truncatum, C. plurivorum, C. musicola, and C. sojae: Four Species Pathogenic to Soybean (Glycine max).</title>
        <authorList>
            <person name="Rogerio F."/>
            <person name="Boufleur T.R."/>
            <person name="Ciampi-Guillardi M."/>
            <person name="Sukno S.A."/>
            <person name="Thon M.R."/>
            <person name="Massola Junior N.S."/>
            <person name="Baroncelli R."/>
        </authorList>
    </citation>
    <scope>NUCLEOTIDE SEQUENCE</scope>
    <source>
        <strain evidence="1">LFN0074</strain>
    </source>
</reference>
<gene>
    <name evidence="1" type="ORF">CMUS01_12524</name>
</gene>
<dbReference type="AlphaFoldDB" id="A0A8H6JLC5"/>
<evidence type="ECO:0000313" key="2">
    <source>
        <dbReference type="Proteomes" id="UP000639643"/>
    </source>
</evidence>
<sequence length="185" mass="20368">MSVFCSNLFGAGGNGCFCYGLTHWEISNGRWRAKTCVAIVLRQISKAWKRGPGNTFGKGGVGHEFCWSWVCRRMYLVRRVGSGRPLVFLCLFSLTISLSEDGPFLLLLGALGRSFLFVTGLHLRTPGEMFGDGITLSWEHFSRASWGESQGCFTEARGMTRRMALVGLGLGRSKGGITLLGFWVV</sequence>
<keyword evidence="2" id="KW-1185">Reference proteome</keyword>
<comment type="caution">
    <text evidence="1">The sequence shown here is derived from an EMBL/GenBank/DDBJ whole genome shotgun (WGS) entry which is preliminary data.</text>
</comment>
<name>A0A8H6JLC5_9PEZI</name>
<dbReference type="EMBL" id="WIGM01000712">
    <property type="protein sequence ID" value="KAF6815017.1"/>
    <property type="molecule type" value="Genomic_DNA"/>
</dbReference>
<protein>
    <submittedName>
        <fullName evidence="1">Uncharacterized protein</fullName>
    </submittedName>
</protein>
<organism evidence="1 2">
    <name type="scientific">Colletotrichum musicola</name>
    <dbReference type="NCBI Taxonomy" id="2175873"/>
    <lineage>
        <taxon>Eukaryota</taxon>
        <taxon>Fungi</taxon>
        <taxon>Dikarya</taxon>
        <taxon>Ascomycota</taxon>
        <taxon>Pezizomycotina</taxon>
        <taxon>Sordariomycetes</taxon>
        <taxon>Hypocreomycetidae</taxon>
        <taxon>Glomerellales</taxon>
        <taxon>Glomerellaceae</taxon>
        <taxon>Colletotrichum</taxon>
        <taxon>Colletotrichum orchidearum species complex</taxon>
    </lineage>
</organism>
<accession>A0A8H6JLC5</accession>